<dbReference type="AlphaFoldDB" id="A0A9N9ZDA1"/>
<name>A0A9N9ZDA1_9HYPO</name>
<dbReference type="EMBL" id="CABFOC020000045">
    <property type="protein sequence ID" value="CAH0053426.1"/>
    <property type="molecule type" value="Genomic_DNA"/>
</dbReference>
<evidence type="ECO:0000313" key="1">
    <source>
        <dbReference type="EMBL" id="CAH0053426.1"/>
    </source>
</evidence>
<gene>
    <name evidence="1" type="ORF">CSOL1703_00005298</name>
</gene>
<keyword evidence="2" id="KW-1185">Reference proteome</keyword>
<reference evidence="1" key="1">
    <citation type="submission" date="2021-10" db="EMBL/GenBank/DDBJ databases">
        <authorList>
            <person name="Piombo E."/>
        </authorList>
    </citation>
    <scope>NUCLEOTIDE SEQUENCE</scope>
</reference>
<comment type="caution">
    <text evidence="1">The sequence shown here is derived from an EMBL/GenBank/DDBJ whole genome shotgun (WGS) entry which is preliminary data.</text>
</comment>
<accession>A0A9N9ZDA1</accession>
<dbReference type="Proteomes" id="UP000775872">
    <property type="component" value="Unassembled WGS sequence"/>
</dbReference>
<protein>
    <submittedName>
        <fullName evidence="1">Uncharacterized protein</fullName>
    </submittedName>
</protein>
<sequence length="181" mass="20423">MFHISVEVAKYAFNLFIIIGEDFVTFRLQRDAEDQGESELAQLLRWAATSIGGQGEPNGKIDVEKYQDSVWASCQKCLDAAADLLKNARPRVIEVTLEHDEQGKFKEVQGASTTLQVDFKVGESAIDPKQRMPCMEQTRWSLIGGRLVVYALLSKQYRLSTRNVIVGEAFTITTNKPDHYH</sequence>
<evidence type="ECO:0000313" key="2">
    <source>
        <dbReference type="Proteomes" id="UP000775872"/>
    </source>
</evidence>
<organism evidence="1 2">
    <name type="scientific">Clonostachys solani</name>
    <dbReference type="NCBI Taxonomy" id="160281"/>
    <lineage>
        <taxon>Eukaryota</taxon>
        <taxon>Fungi</taxon>
        <taxon>Dikarya</taxon>
        <taxon>Ascomycota</taxon>
        <taxon>Pezizomycotina</taxon>
        <taxon>Sordariomycetes</taxon>
        <taxon>Hypocreomycetidae</taxon>
        <taxon>Hypocreales</taxon>
        <taxon>Bionectriaceae</taxon>
        <taxon>Clonostachys</taxon>
    </lineage>
</organism>
<proteinExistence type="predicted"/>